<evidence type="ECO:0000256" key="1">
    <source>
        <dbReference type="SAM" id="MobiDB-lite"/>
    </source>
</evidence>
<reference evidence="2" key="1">
    <citation type="journal article" date="2019" name="Philos. Trans. R. Soc. Lond., B, Biol. Sci.">
        <title>Targeted metagenomic recovery of four divergent viruses reveals shared and distinctive characteristics of giant viruses of marine eukaryotes.</title>
        <authorList>
            <person name="Needham D.M."/>
            <person name="Poirier C."/>
            <person name="Hehenberger E."/>
            <person name="Jimenez V."/>
            <person name="Swalwell J.E."/>
            <person name="Santoro A.E."/>
            <person name="Worden A.Z."/>
        </authorList>
    </citation>
    <scope>NUCLEOTIDE SEQUENCE</scope>
    <source>
        <strain evidence="2">OPacV-662</strain>
    </source>
</reference>
<name>A0A5J6VIQ0_9VIRU</name>
<sequence>MDDSIGLPNTTNLSSRESSRESSNEYVYKLRNSNKPSSLVSETPSDSPSPSPSDSPSPSPSDSPASASASASAPASASKATTASASKATTASASKAESKAAAKAATKATTKTTTKTITKTITKAKSASATTLSSSIIEGKTTYVLPQIVKCSIDKLQFNNDMEGMHLISQVETNIDGKLKHVGRQCNLLVFKSDKTCLISDEGVMSLGNNLIQVEINGGRITDTTMQFFSTCKRLKKIILRCDTSDVTDAGFEYLKNLELEVLHLNKVAATNAGLSYIRANDIKLNGNFSGRGLLKIIHENLEQLDITGGSFRQEVLDSLACLDHLKKLYLGVCYPTNIQLNIKDLRLETPTYIITNEKIEKLTNFSKKNIKDDLILKEWSLWEKPQRSLGGSLFHQRYEGEIIPPKHATELFVLKSPEIPIKYIISNDGESAICNMYKQILTEKFSLIRLVELTNVEMCMDFIKHISHLDDDVIQTLKMADHHLSKKHLLDRLDVESINELLKSDTMFAGAAHYYIKSKDYNYTNCDIDIPLRYFQHIDHEGQIIVGWNFNGLSSLWMMEIMHRLQGKTFNMKALLYYYLDSYPHHPKIHMQDFNEFMYREEDIMKHHQDIICDLEEKTQNYVDIHNKIDEIQYMKKLDDYIQLLKKLKGVDRMIAIKLMKSIKNPMKYFEVSVDSPLQDRLHAQMLGDLFEWTPAHQTHVNFLCKKRIDSPPKRCFITHCKNTITGKECVITSYDTLTNKPYFSEVDIIAELDTPQECMGFIKKYIPNVDTDKKKFDKFIRHITKLLKTTDEYVEPSKNLNPCDNAILMRLEIFVKKFEGETMSTKKLYIAFLKYMIHLDDRLANHLTYDLMIKCLYKLDYIKKKNTWNIVSVSF</sequence>
<dbReference type="Gene3D" id="3.80.10.10">
    <property type="entry name" value="Ribonuclease Inhibitor"/>
    <property type="match status" value="1"/>
</dbReference>
<dbReference type="SUPFAM" id="SSF52047">
    <property type="entry name" value="RNI-like"/>
    <property type="match status" value="1"/>
</dbReference>
<proteinExistence type="predicted"/>
<evidence type="ECO:0000313" key="2">
    <source>
        <dbReference type="EMBL" id="QFG73659.1"/>
    </source>
</evidence>
<feature type="compositionally biased region" description="Polar residues" evidence="1">
    <location>
        <begin position="31"/>
        <end position="40"/>
    </location>
</feature>
<feature type="compositionally biased region" description="Low complexity" evidence="1">
    <location>
        <begin position="62"/>
        <end position="97"/>
    </location>
</feature>
<organism evidence="2">
    <name type="scientific">Megaviridae environmental sample</name>
    <dbReference type="NCBI Taxonomy" id="1737588"/>
    <lineage>
        <taxon>Viruses</taxon>
        <taxon>Varidnaviria</taxon>
        <taxon>Bamfordvirae</taxon>
        <taxon>Nucleocytoviricota</taxon>
        <taxon>Megaviricetes</taxon>
        <taxon>Imitervirales</taxon>
        <taxon>Mimiviridae</taxon>
        <taxon>environmental samples</taxon>
    </lineage>
</organism>
<accession>A0A5J6VIQ0</accession>
<dbReference type="EMBL" id="MN448266">
    <property type="protein sequence ID" value="QFG73659.1"/>
    <property type="molecule type" value="Genomic_DNA"/>
</dbReference>
<protein>
    <submittedName>
        <fullName evidence="2">Uncharacterized protein</fullName>
    </submittedName>
</protein>
<feature type="region of interest" description="Disordered" evidence="1">
    <location>
        <begin position="1"/>
        <end position="97"/>
    </location>
</feature>
<dbReference type="InterPro" id="IPR032675">
    <property type="entry name" value="LRR_dom_sf"/>
</dbReference>
<feature type="compositionally biased region" description="Pro residues" evidence="1">
    <location>
        <begin position="47"/>
        <end position="61"/>
    </location>
</feature>